<dbReference type="InterPro" id="IPR001002">
    <property type="entry name" value="Chitin-bd_1"/>
</dbReference>
<dbReference type="GO" id="GO:0004568">
    <property type="term" value="F:chitinase activity"/>
    <property type="evidence" value="ECO:0007669"/>
    <property type="project" value="InterPro"/>
</dbReference>
<dbReference type="PANTHER" id="PTHR22595:SF79">
    <property type="entry name" value="CHITINASE 12"/>
    <property type="match status" value="1"/>
</dbReference>
<keyword evidence="11" id="KW-1185">Reference proteome</keyword>
<dbReference type="PANTHER" id="PTHR22595">
    <property type="entry name" value="CHITINASE-RELATED"/>
    <property type="match status" value="1"/>
</dbReference>
<dbReference type="CDD" id="cd00035">
    <property type="entry name" value="ChtBD1"/>
    <property type="match status" value="1"/>
</dbReference>
<feature type="disulfide bond" evidence="6">
    <location>
        <begin position="39"/>
        <end position="52"/>
    </location>
</feature>
<comment type="caution">
    <text evidence="7">Lacks conserved residue(s) required for the propagation of feature annotation.</text>
</comment>
<evidence type="ECO:0000256" key="3">
    <source>
        <dbReference type="ARBA" id="ARBA00022821"/>
    </source>
</evidence>
<dbReference type="PROSITE" id="PS00026">
    <property type="entry name" value="CHIT_BIND_I_1"/>
    <property type="match status" value="1"/>
</dbReference>
<comment type="caution">
    <text evidence="10">The sequence shown here is derived from an EMBL/GenBank/DDBJ whole genome shotgun (WGS) entry which is preliminary data.</text>
</comment>
<organism evidence="10 11">
    <name type="scientific">Ceratodon purpureus</name>
    <name type="common">Fire moss</name>
    <name type="synonym">Dicranum purpureum</name>
    <dbReference type="NCBI Taxonomy" id="3225"/>
    <lineage>
        <taxon>Eukaryota</taxon>
        <taxon>Viridiplantae</taxon>
        <taxon>Streptophyta</taxon>
        <taxon>Embryophyta</taxon>
        <taxon>Bryophyta</taxon>
        <taxon>Bryophytina</taxon>
        <taxon>Bryopsida</taxon>
        <taxon>Dicranidae</taxon>
        <taxon>Pseudoditrichales</taxon>
        <taxon>Ditrichaceae</taxon>
        <taxon>Ceratodon</taxon>
    </lineage>
</organism>
<dbReference type="GO" id="GO:0008061">
    <property type="term" value="F:chitin binding"/>
    <property type="evidence" value="ECO:0007669"/>
    <property type="project" value="UniProtKB-UniRule"/>
</dbReference>
<keyword evidence="4 6" id="KW-1015">Disulfide bond</keyword>
<keyword evidence="3" id="KW-0611">Plant defense</keyword>
<proteinExistence type="predicted"/>
<dbReference type="PROSITE" id="PS50941">
    <property type="entry name" value="CHIT_BIND_I_2"/>
    <property type="match status" value="1"/>
</dbReference>
<accession>A0A8T0G5P5</accession>
<evidence type="ECO:0000313" key="10">
    <source>
        <dbReference type="EMBL" id="KAG0554231.1"/>
    </source>
</evidence>
<evidence type="ECO:0000256" key="7">
    <source>
        <dbReference type="PROSITE-ProRule" id="PRU00261"/>
    </source>
</evidence>
<feature type="signal peptide" evidence="8">
    <location>
        <begin position="1"/>
        <end position="28"/>
    </location>
</feature>
<dbReference type="GO" id="GO:0050832">
    <property type="term" value="P:defense response to fungus"/>
    <property type="evidence" value="ECO:0007669"/>
    <property type="project" value="UniProtKB-ARBA"/>
</dbReference>
<gene>
    <name evidence="10" type="ORF">KC19_12G074900</name>
</gene>
<dbReference type="SMART" id="SM00270">
    <property type="entry name" value="ChtBD1"/>
    <property type="match status" value="1"/>
</dbReference>
<evidence type="ECO:0000256" key="6">
    <source>
        <dbReference type="PIRSR" id="PIRSR001060-2"/>
    </source>
</evidence>
<keyword evidence="2 8" id="KW-0732">Signal</keyword>
<reference evidence="10" key="1">
    <citation type="submission" date="2020-06" db="EMBL/GenBank/DDBJ databases">
        <title>WGS assembly of Ceratodon purpureus strain R40.</title>
        <authorList>
            <person name="Carey S.B."/>
            <person name="Jenkins J."/>
            <person name="Shu S."/>
            <person name="Lovell J.T."/>
            <person name="Sreedasyam A."/>
            <person name="Maumus F."/>
            <person name="Tiley G.P."/>
            <person name="Fernandez-Pozo N."/>
            <person name="Barry K."/>
            <person name="Chen C."/>
            <person name="Wang M."/>
            <person name="Lipzen A."/>
            <person name="Daum C."/>
            <person name="Saski C.A."/>
            <person name="Payton A.C."/>
            <person name="Mcbreen J.C."/>
            <person name="Conrad R.E."/>
            <person name="Kollar L.M."/>
            <person name="Olsson S."/>
            <person name="Huttunen S."/>
            <person name="Landis J.B."/>
            <person name="Wickett N.J."/>
            <person name="Johnson M.G."/>
            <person name="Rensing S.A."/>
            <person name="Grimwood J."/>
            <person name="Schmutz J."/>
            <person name="Mcdaniel S.F."/>
        </authorList>
    </citation>
    <scope>NUCLEOTIDE SEQUENCE</scope>
    <source>
        <strain evidence="10">R40</strain>
    </source>
</reference>
<dbReference type="FunFam" id="3.30.20.10:FF:000001">
    <property type="entry name" value="Endochitinase (Chitinase)"/>
    <property type="match status" value="1"/>
</dbReference>
<feature type="active site" description="Proton donor" evidence="5">
    <location>
        <position position="141"/>
    </location>
</feature>
<dbReference type="GO" id="GO:0006032">
    <property type="term" value="P:chitin catabolic process"/>
    <property type="evidence" value="ECO:0007669"/>
    <property type="project" value="InterPro"/>
</dbReference>
<dbReference type="InterPro" id="IPR016283">
    <property type="entry name" value="Glyco_hydro_19"/>
</dbReference>
<evidence type="ECO:0000256" key="8">
    <source>
        <dbReference type="SAM" id="SignalP"/>
    </source>
</evidence>
<evidence type="ECO:0000313" key="11">
    <source>
        <dbReference type="Proteomes" id="UP000822688"/>
    </source>
</evidence>
<dbReference type="SUPFAM" id="SSF53955">
    <property type="entry name" value="Lysozyme-like"/>
    <property type="match status" value="1"/>
</dbReference>
<dbReference type="Proteomes" id="UP000822688">
    <property type="component" value="Chromosome 12"/>
</dbReference>
<feature type="disulfide bond" evidence="6">
    <location>
        <begin position="158"/>
        <end position="170"/>
    </location>
</feature>
<dbReference type="InterPro" id="IPR018371">
    <property type="entry name" value="Chitin-binding_1_CS"/>
</dbReference>
<dbReference type="CDD" id="cd00325">
    <property type="entry name" value="chitinase_GH19"/>
    <property type="match status" value="1"/>
</dbReference>
<sequence length="286" mass="30444">MTRFYDHLIAAALVAIAALVLLAQSASAQGTDCSATKACPDVTNCCSQYGYCGKSSAYCGAGCQNGPCTGGTTPAPPAGGSGWSSFLTKAVFEGYFPNRVPFYTYEAFQTAAKSYPTFGTSGTLEIQKRELAAFLGNVKQESGGLQYVEEINKSNVYCDTSIPSFAQYPCAPGKKYYGRGALQLSWNYNYGACGAALKKDLLANPDQVAQDSATAYQTALWFWMTRGPHDAILKNSFSGTIRAINGGLECNQPAGSVGNNQMKNRVTYYKSLCQTLGVSPGTDLEC</sequence>
<name>A0A8T0G5P5_CERPU</name>
<feature type="disulfide bond" evidence="6 7">
    <location>
        <begin position="45"/>
        <end position="59"/>
    </location>
</feature>
<dbReference type="Gene3D" id="3.30.60.10">
    <property type="entry name" value="Endochitinase-like"/>
    <property type="match status" value="1"/>
</dbReference>
<protein>
    <recommendedName>
        <fullName evidence="9">Chitin-binding type-1 domain-containing protein</fullName>
    </recommendedName>
</protein>
<dbReference type="Pfam" id="PF00182">
    <property type="entry name" value="Glyco_hydro_19"/>
    <property type="match status" value="2"/>
</dbReference>
<evidence type="ECO:0000259" key="9">
    <source>
        <dbReference type="PROSITE" id="PS50941"/>
    </source>
</evidence>
<dbReference type="EMBL" id="CM026433">
    <property type="protein sequence ID" value="KAG0554231.1"/>
    <property type="molecule type" value="Genomic_DNA"/>
</dbReference>
<dbReference type="GO" id="GO:0016998">
    <property type="term" value="P:cell wall macromolecule catabolic process"/>
    <property type="evidence" value="ECO:0007669"/>
    <property type="project" value="InterPro"/>
</dbReference>
<keyword evidence="1 7" id="KW-0147">Chitin-binding</keyword>
<evidence type="ECO:0000256" key="2">
    <source>
        <dbReference type="ARBA" id="ARBA00022729"/>
    </source>
</evidence>
<dbReference type="InterPro" id="IPR000726">
    <property type="entry name" value="Glyco_hydro_19_cat"/>
</dbReference>
<dbReference type="Gene3D" id="3.30.20.10">
    <property type="entry name" value="Endochitinase, domain 2"/>
    <property type="match status" value="1"/>
</dbReference>
<dbReference type="AlphaFoldDB" id="A0A8T0G5P5"/>
<dbReference type="PIRSF" id="PIRSF001060">
    <property type="entry name" value="Endochitinase"/>
    <property type="match status" value="1"/>
</dbReference>
<dbReference type="InterPro" id="IPR023346">
    <property type="entry name" value="Lysozyme-like_dom_sf"/>
</dbReference>
<evidence type="ECO:0000256" key="4">
    <source>
        <dbReference type="ARBA" id="ARBA00023157"/>
    </source>
</evidence>
<dbReference type="Pfam" id="PF00187">
    <property type="entry name" value="Chitin_bind_1"/>
    <property type="match status" value="1"/>
</dbReference>
<dbReference type="GO" id="GO:0005975">
    <property type="term" value="P:carbohydrate metabolic process"/>
    <property type="evidence" value="ECO:0007669"/>
    <property type="project" value="InterPro"/>
</dbReference>
<dbReference type="SUPFAM" id="SSF57016">
    <property type="entry name" value="Plant lectins/antimicrobial peptides"/>
    <property type="match status" value="1"/>
</dbReference>
<dbReference type="FunFam" id="3.30.60.10:FF:000006">
    <property type="entry name" value="Agglutinin isolectin 1"/>
    <property type="match status" value="1"/>
</dbReference>
<evidence type="ECO:0000256" key="5">
    <source>
        <dbReference type="PIRSR" id="PIRSR001060-1"/>
    </source>
</evidence>
<feature type="domain" description="Chitin-binding type-1" evidence="9">
    <location>
        <begin position="30"/>
        <end position="70"/>
    </location>
</feature>
<feature type="chain" id="PRO_5035788875" description="Chitin-binding type-1 domain-containing protein" evidence="8">
    <location>
        <begin position="29"/>
        <end position="286"/>
    </location>
</feature>
<evidence type="ECO:0000256" key="1">
    <source>
        <dbReference type="ARBA" id="ARBA00022669"/>
    </source>
</evidence>
<feature type="disulfide bond" evidence="6">
    <location>
        <begin position="250"/>
        <end position="286"/>
    </location>
</feature>
<dbReference type="InterPro" id="IPR036861">
    <property type="entry name" value="Endochitinase-like_sf"/>
</dbReference>
<dbReference type="OrthoDB" id="5985073at2759"/>
<dbReference type="Gene3D" id="1.10.530.10">
    <property type="match status" value="1"/>
</dbReference>